<sequence>MADREPGLPEQLEAYKALMDAIVPESAYWLMGKREDPDRVQELADAVTDPSSILPTDQDEQDEPA</sequence>
<protein>
    <submittedName>
        <fullName evidence="2">Uncharacterized protein</fullName>
    </submittedName>
</protein>
<evidence type="ECO:0000313" key="3">
    <source>
        <dbReference type="Proteomes" id="UP001569904"/>
    </source>
</evidence>
<feature type="region of interest" description="Disordered" evidence="1">
    <location>
        <begin position="46"/>
        <end position="65"/>
    </location>
</feature>
<reference evidence="2 3" key="1">
    <citation type="submission" date="2023-11" db="EMBL/GenBank/DDBJ databases">
        <title>Actinomadura monticuli sp. nov., isolated from volcanic ash.</title>
        <authorList>
            <person name="Lee S.D."/>
            <person name="Yang H."/>
            <person name="Kim I.S."/>
        </authorList>
    </citation>
    <scope>NUCLEOTIDE SEQUENCE [LARGE SCALE GENOMIC DNA]</scope>
    <source>
        <strain evidence="2 3">DSM 45346</strain>
    </source>
</reference>
<evidence type="ECO:0000256" key="1">
    <source>
        <dbReference type="SAM" id="MobiDB-lite"/>
    </source>
</evidence>
<evidence type="ECO:0000313" key="2">
    <source>
        <dbReference type="EMBL" id="MFA1559417.1"/>
    </source>
</evidence>
<accession>A0ABV4RBB4</accession>
<dbReference type="RefSeq" id="WP_371946435.1">
    <property type="nucleotide sequence ID" value="NZ_JAXCEH010000059.1"/>
</dbReference>
<name>A0ABV4RBB4_9ACTN</name>
<proteinExistence type="predicted"/>
<keyword evidence="3" id="KW-1185">Reference proteome</keyword>
<comment type="caution">
    <text evidence="2">The sequence shown here is derived from an EMBL/GenBank/DDBJ whole genome shotgun (WGS) entry which is preliminary data.</text>
</comment>
<dbReference type="EMBL" id="JAXCEH010000059">
    <property type="protein sequence ID" value="MFA1559417.1"/>
    <property type="molecule type" value="Genomic_DNA"/>
</dbReference>
<dbReference type="Proteomes" id="UP001569904">
    <property type="component" value="Unassembled WGS sequence"/>
</dbReference>
<organism evidence="2 3">
    <name type="scientific">Actinomadura chokoriensis</name>
    <dbReference type="NCBI Taxonomy" id="454156"/>
    <lineage>
        <taxon>Bacteria</taxon>
        <taxon>Bacillati</taxon>
        <taxon>Actinomycetota</taxon>
        <taxon>Actinomycetes</taxon>
        <taxon>Streptosporangiales</taxon>
        <taxon>Thermomonosporaceae</taxon>
        <taxon>Actinomadura</taxon>
    </lineage>
</organism>
<gene>
    <name evidence="2" type="ORF">SM436_37510</name>
</gene>